<proteinExistence type="predicted"/>
<feature type="compositionally biased region" description="Basic and acidic residues" evidence="1">
    <location>
        <begin position="24"/>
        <end position="35"/>
    </location>
</feature>
<dbReference type="EMBL" id="CAWUFR010000011">
    <property type="protein sequence ID" value="CAK6952938.1"/>
    <property type="molecule type" value="Genomic_DNA"/>
</dbReference>
<feature type="region of interest" description="Disordered" evidence="1">
    <location>
        <begin position="1"/>
        <end position="41"/>
    </location>
</feature>
<evidence type="ECO:0000313" key="2">
    <source>
        <dbReference type="EMBL" id="CAK6952938.1"/>
    </source>
</evidence>
<evidence type="ECO:0000256" key="1">
    <source>
        <dbReference type="SAM" id="MobiDB-lite"/>
    </source>
</evidence>
<organism evidence="2 3">
    <name type="scientific">Scomber scombrus</name>
    <name type="common">Atlantic mackerel</name>
    <name type="synonym">Scomber vernalis</name>
    <dbReference type="NCBI Taxonomy" id="13677"/>
    <lineage>
        <taxon>Eukaryota</taxon>
        <taxon>Metazoa</taxon>
        <taxon>Chordata</taxon>
        <taxon>Craniata</taxon>
        <taxon>Vertebrata</taxon>
        <taxon>Euteleostomi</taxon>
        <taxon>Actinopterygii</taxon>
        <taxon>Neopterygii</taxon>
        <taxon>Teleostei</taxon>
        <taxon>Neoteleostei</taxon>
        <taxon>Acanthomorphata</taxon>
        <taxon>Pelagiaria</taxon>
        <taxon>Scombriformes</taxon>
        <taxon>Scombridae</taxon>
        <taxon>Scomber</taxon>
    </lineage>
</organism>
<sequence>MVKYEHRSHDETTQRGSVASVIKDTGHQSRNERPPMKTKAKQWKVELKAIALENIIRNKPENEDEEYVIRSIASEQAK</sequence>
<protein>
    <submittedName>
        <fullName evidence="2">Uncharacterized protein</fullName>
    </submittedName>
</protein>
<dbReference type="Proteomes" id="UP001314229">
    <property type="component" value="Unassembled WGS sequence"/>
</dbReference>
<dbReference type="AlphaFoldDB" id="A0AAV1N1K8"/>
<accession>A0AAV1N1K8</accession>
<comment type="caution">
    <text evidence="2">The sequence shown here is derived from an EMBL/GenBank/DDBJ whole genome shotgun (WGS) entry which is preliminary data.</text>
</comment>
<keyword evidence="3" id="KW-1185">Reference proteome</keyword>
<evidence type="ECO:0000313" key="3">
    <source>
        <dbReference type="Proteomes" id="UP001314229"/>
    </source>
</evidence>
<reference evidence="2 3" key="1">
    <citation type="submission" date="2024-01" db="EMBL/GenBank/DDBJ databases">
        <authorList>
            <person name="Alioto T."/>
            <person name="Alioto T."/>
            <person name="Gomez Garrido J."/>
        </authorList>
    </citation>
    <scope>NUCLEOTIDE SEQUENCE [LARGE SCALE GENOMIC DNA]</scope>
</reference>
<feature type="compositionally biased region" description="Basic and acidic residues" evidence="1">
    <location>
        <begin position="1"/>
        <end position="13"/>
    </location>
</feature>
<gene>
    <name evidence="2" type="ORF">FSCOSCO3_A008376</name>
</gene>
<name>A0AAV1N1K8_SCOSC</name>